<reference evidence="2" key="1">
    <citation type="submission" date="2025-08" db="UniProtKB">
        <authorList>
            <consortium name="Ensembl"/>
        </authorList>
    </citation>
    <scope>IDENTIFICATION</scope>
</reference>
<dbReference type="Proteomes" id="UP000694523">
    <property type="component" value="Unplaced"/>
</dbReference>
<feature type="compositionally biased region" description="Basic residues" evidence="1">
    <location>
        <begin position="107"/>
        <end position="120"/>
    </location>
</feature>
<dbReference type="Gene3D" id="2.30.29.230">
    <property type="match status" value="1"/>
</dbReference>
<accession>A0A8C6TIK8</accession>
<protein>
    <submittedName>
        <fullName evidence="2">TBC1 domain family, member 16</fullName>
    </submittedName>
</protein>
<name>A0A8C6TIK8_9GOBI</name>
<evidence type="ECO:0000313" key="3">
    <source>
        <dbReference type="Proteomes" id="UP000694523"/>
    </source>
</evidence>
<sequence>MSLGRLLRRASSKASDLLTFNPGAGGTSLRSGLDGEIIFSKNNVCVHPAEPLPGLAEHHPGYLCVHVEKDESLGTTLILTWVPNSRIQRQDEEAMRYITPESSPVRRNARRRGRRHHCRPILKLPSAGEEGDEGSYELSDEVSRDSTMGSDSDTFSSPFCLSPVSEALCESSSSVFLDNDSRELCEESMAHSVSSASSLDSHAPSDSSGQSQVVRWEEQQRVLALEQLCGVFRVDLGHMRSLRLFFSDEACTSGQLVIASRESQYKILHFHHAGLDKLAEIFQQWKCCRETHIKDQVLFSHTFYLPGMILQFRDLLFVSHLILGV</sequence>
<dbReference type="AlphaFoldDB" id="A0A8C6TIK8"/>
<evidence type="ECO:0000256" key="1">
    <source>
        <dbReference type="SAM" id="MobiDB-lite"/>
    </source>
</evidence>
<dbReference type="FunFam" id="2.30.29.230:FF:000004">
    <property type="entry name" value="TBC1 domain family, member 16"/>
    <property type="match status" value="1"/>
</dbReference>
<organism evidence="2 3">
    <name type="scientific">Neogobius melanostomus</name>
    <name type="common">round goby</name>
    <dbReference type="NCBI Taxonomy" id="47308"/>
    <lineage>
        <taxon>Eukaryota</taxon>
        <taxon>Metazoa</taxon>
        <taxon>Chordata</taxon>
        <taxon>Craniata</taxon>
        <taxon>Vertebrata</taxon>
        <taxon>Euteleostomi</taxon>
        <taxon>Actinopterygii</taxon>
        <taxon>Neopterygii</taxon>
        <taxon>Teleostei</taxon>
        <taxon>Neoteleostei</taxon>
        <taxon>Acanthomorphata</taxon>
        <taxon>Gobiaria</taxon>
        <taxon>Gobiiformes</taxon>
        <taxon>Gobioidei</taxon>
        <taxon>Gobiidae</taxon>
        <taxon>Benthophilinae</taxon>
        <taxon>Neogobiini</taxon>
        <taxon>Neogobius</taxon>
    </lineage>
</organism>
<feature type="region of interest" description="Disordered" evidence="1">
    <location>
        <begin position="104"/>
        <end position="151"/>
    </location>
</feature>
<evidence type="ECO:0000313" key="2">
    <source>
        <dbReference type="Ensembl" id="ENSNMLP00000021473.1"/>
    </source>
</evidence>
<keyword evidence="3" id="KW-1185">Reference proteome</keyword>
<reference evidence="2" key="2">
    <citation type="submission" date="2025-09" db="UniProtKB">
        <authorList>
            <consortium name="Ensembl"/>
        </authorList>
    </citation>
    <scope>IDENTIFICATION</scope>
</reference>
<feature type="compositionally biased region" description="Acidic residues" evidence="1">
    <location>
        <begin position="129"/>
        <end position="140"/>
    </location>
</feature>
<proteinExistence type="predicted"/>
<dbReference type="Ensembl" id="ENSNMLT00000024078.1">
    <property type="protein sequence ID" value="ENSNMLP00000021473.1"/>
    <property type="gene ID" value="ENSNMLG00000013888.1"/>
</dbReference>